<comment type="caution">
    <text evidence="2">The sequence shown here is derived from an EMBL/GenBank/DDBJ whole genome shotgun (WGS) entry which is preliminary data.</text>
</comment>
<feature type="signal peptide" evidence="1">
    <location>
        <begin position="1"/>
        <end position="23"/>
    </location>
</feature>
<gene>
    <name evidence="2" type="ORF">CUNI_LOCUS19657</name>
</gene>
<evidence type="ECO:0000313" key="3">
    <source>
        <dbReference type="Proteomes" id="UP000678393"/>
    </source>
</evidence>
<keyword evidence="1" id="KW-0732">Signal</keyword>
<proteinExistence type="predicted"/>
<evidence type="ECO:0000313" key="2">
    <source>
        <dbReference type="EMBL" id="CAG5134099.1"/>
    </source>
</evidence>
<dbReference type="PROSITE" id="PS51257">
    <property type="entry name" value="PROKAR_LIPOPROTEIN"/>
    <property type="match status" value="1"/>
</dbReference>
<evidence type="ECO:0000256" key="1">
    <source>
        <dbReference type="SAM" id="SignalP"/>
    </source>
</evidence>
<dbReference type="EMBL" id="CAJHNH020006780">
    <property type="protein sequence ID" value="CAG5134099.1"/>
    <property type="molecule type" value="Genomic_DNA"/>
</dbReference>
<dbReference type="AlphaFoldDB" id="A0A8S3ZXB5"/>
<dbReference type="Proteomes" id="UP000678393">
    <property type="component" value="Unassembled WGS sequence"/>
</dbReference>
<accession>A0A8S3ZXB5</accession>
<name>A0A8S3ZXB5_9EUPU</name>
<protein>
    <submittedName>
        <fullName evidence="2">Uncharacterized protein</fullName>
    </submittedName>
</protein>
<keyword evidence="3" id="KW-1185">Reference proteome</keyword>
<sequence>MDFFRFCLCASLAISCLVQMAASVPLVVDVDFDFDTDSSLKNIEDMGTLEPKDIKDVYDLALLPNRARRNIAQLITGAIQYNPSATNRFRQSLRLIPKQNVPPAVTE</sequence>
<feature type="chain" id="PRO_5035799449" evidence="1">
    <location>
        <begin position="24"/>
        <end position="107"/>
    </location>
</feature>
<reference evidence="2" key="1">
    <citation type="submission" date="2021-04" db="EMBL/GenBank/DDBJ databases">
        <authorList>
            <consortium name="Molecular Ecology Group"/>
        </authorList>
    </citation>
    <scope>NUCLEOTIDE SEQUENCE</scope>
</reference>
<organism evidence="2 3">
    <name type="scientific">Candidula unifasciata</name>
    <dbReference type="NCBI Taxonomy" id="100452"/>
    <lineage>
        <taxon>Eukaryota</taxon>
        <taxon>Metazoa</taxon>
        <taxon>Spiralia</taxon>
        <taxon>Lophotrochozoa</taxon>
        <taxon>Mollusca</taxon>
        <taxon>Gastropoda</taxon>
        <taxon>Heterobranchia</taxon>
        <taxon>Euthyneura</taxon>
        <taxon>Panpulmonata</taxon>
        <taxon>Eupulmonata</taxon>
        <taxon>Stylommatophora</taxon>
        <taxon>Helicina</taxon>
        <taxon>Helicoidea</taxon>
        <taxon>Geomitridae</taxon>
        <taxon>Candidula</taxon>
    </lineage>
</organism>